<keyword evidence="9" id="KW-0067">ATP-binding</keyword>
<dbReference type="SUPFAM" id="SSF52540">
    <property type="entry name" value="P-loop containing nucleoside triphosphate hydrolases"/>
    <property type="match status" value="1"/>
</dbReference>
<evidence type="ECO:0000259" key="13">
    <source>
        <dbReference type="SMART" id="SM00382"/>
    </source>
</evidence>
<evidence type="ECO:0000256" key="7">
    <source>
        <dbReference type="ARBA" id="ARBA00022741"/>
    </source>
</evidence>
<dbReference type="PANTHER" id="PTHR11669">
    <property type="entry name" value="REPLICATION FACTOR C / DNA POLYMERASE III GAMMA-TAU SUBUNIT"/>
    <property type="match status" value="1"/>
</dbReference>
<evidence type="ECO:0000256" key="11">
    <source>
        <dbReference type="ARBA" id="ARBA00049244"/>
    </source>
</evidence>
<dbReference type="FunFam" id="1.10.8.60:FF:000013">
    <property type="entry name" value="DNA polymerase III subunit gamma/tau"/>
    <property type="match status" value="1"/>
</dbReference>
<dbReference type="Pfam" id="PF12169">
    <property type="entry name" value="DNA_pol3_gamma3"/>
    <property type="match status" value="1"/>
</dbReference>
<evidence type="ECO:0000313" key="15">
    <source>
        <dbReference type="Proteomes" id="UP000007113"/>
    </source>
</evidence>
<evidence type="ECO:0000256" key="10">
    <source>
        <dbReference type="ARBA" id="ARBA00022932"/>
    </source>
</evidence>
<feature type="region of interest" description="Disordered" evidence="12">
    <location>
        <begin position="490"/>
        <end position="549"/>
    </location>
</feature>
<evidence type="ECO:0000256" key="12">
    <source>
        <dbReference type="SAM" id="MobiDB-lite"/>
    </source>
</evidence>
<evidence type="ECO:0000256" key="1">
    <source>
        <dbReference type="ARBA" id="ARBA00006360"/>
    </source>
</evidence>
<keyword evidence="6" id="KW-0479">Metal-binding</keyword>
<proteinExistence type="inferred from homology"/>
<gene>
    <name evidence="14" type="ordered locus">AciX8_1422</name>
</gene>
<dbReference type="KEGG" id="gma:AciX8_1422"/>
<dbReference type="HOGENOM" id="CLU_006229_0_7_0"/>
<dbReference type="NCBIfam" id="TIGR02397">
    <property type="entry name" value="dnaX_nterm"/>
    <property type="match status" value="1"/>
</dbReference>
<evidence type="ECO:0000256" key="6">
    <source>
        <dbReference type="ARBA" id="ARBA00022723"/>
    </source>
</evidence>
<keyword evidence="4" id="KW-0548">Nucleotidyltransferase</keyword>
<feature type="compositionally biased region" description="Polar residues" evidence="12">
    <location>
        <begin position="60"/>
        <end position="89"/>
    </location>
</feature>
<dbReference type="InterPro" id="IPR008921">
    <property type="entry name" value="DNA_pol3_clamp-load_cplx_C"/>
</dbReference>
<dbReference type="GO" id="GO:0005524">
    <property type="term" value="F:ATP binding"/>
    <property type="evidence" value="ECO:0007669"/>
    <property type="project" value="UniProtKB-KW"/>
</dbReference>
<evidence type="ECO:0000256" key="9">
    <source>
        <dbReference type="ARBA" id="ARBA00022840"/>
    </source>
</evidence>
<evidence type="ECO:0000256" key="5">
    <source>
        <dbReference type="ARBA" id="ARBA00022705"/>
    </source>
</evidence>
<dbReference type="Gene3D" id="1.10.8.60">
    <property type="match status" value="1"/>
</dbReference>
<comment type="catalytic activity">
    <reaction evidence="11">
        <text>DNA(n) + a 2'-deoxyribonucleoside 5'-triphosphate = DNA(n+1) + diphosphate</text>
        <dbReference type="Rhea" id="RHEA:22508"/>
        <dbReference type="Rhea" id="RHEA-COMP:17339"/>
        <dbReference type="Rhea" id="RHEA-COMP:17340"/>
        <dbReference type="ChEBI" id="CHEBI:33019"/>
        <dbReference type="ChEBI" id="CHEBI:61560"/>
        <dbReference type="ChEBI" id="CHEBI:173112"/>
        <dbReference type="EC" id="2.7.7.7"/>
    </reaction>
</comment>
<dbReference type="Pfam" id="PF22608">
    <property type="entry name" value="DNAX_ATPase_lid"/>
    <property type="match status" value="1"/>
</dbReference>
<dbReference type="AlphaFoldDB" id="G8P049"/>
<keyword evidence="5" id="KW-0235">DNA replication</keyword>
<dbReference type="EMBL" id="CP003130">
    <property type="protein sequence ID" value="AEU35765.1"/>
    <property type="molecule type" value="Genomic_DNA"/>
</dbReference>
<dbReference type="GO" id="GO:0003677">
    <property type="term" value="F:DNA binding"/>
    <property type="evidence" value="ECO:0007669"/>
    <property type="project" value="InterPro"/>
</dbReference>
<protein>
    <recommendedName>
        <fullName evidence="2">DNA-directed DNA polymerase</fullName>
        <ecNumber evidence="2">2.7.7.7</ecNumber>
    </recommendedName>
</protein>
<evidence type="ECO:0000256" key="3">
    <source>
        <dbReference type="ARBA" id="ARBA00022679"/>
    </source>
</evidence>
<comment type="similarity">
    <text evidence="1">Belongs to the DnaX/STICHEL family.</text>
</comment>
<dbReference type="Gene3D" id="3.40.50.300">
    <property type="entry name" value="P-loop containing nucleotide triphosphate hydrolases"/>
    <property type="match status" value="1"/>
</dbReference>
<keyword evidence="7" id="KW-0547">Nucleotide-binding</keyword>
<dbReference type="FunFam" id="3.40.50.300:FF:000014">
    <property type="entry name" value="DNA polymerase III subunit gamma/tau"/>
    <property type="match status" value="1"/>
</dbReference>
<dbReference type="GO" id="GO:0046872">
    <property type="term" value="F:metal ion binding"/>
    <property type="evidence" value="ECO:0007669"/>
    <property type="project" value="UniProtKB-KW"/>
</dbReference>
<keyword evidence="3" id="KW-0808">Transferase</keyword>
<evidence type="ECO:0000256" key="8">
    <source>
        <dbReference type="ARBA" id="ARBA00022833"/>
    </source>
</evidence>
<dbReference type="Proteomes" id="UP000007113">
    <property type="component" value="Chromosome"/>
</dbReference>
<dbReference type="InterPro" id="IPR027417">
    <property type="entry name" value="P-loop_NTPase"/>
</dbReference>
<evidence type="ECO:0000256" key="2">
    <source>
        <dbReference type="ARBA" id="ARBA00012417"/>
    </source>
</evidence>
<keyword evidence="8" id="KW-0862">Zinc</keyword>
<feature type="region of interest" description="Disordered" evidence="12">
    <location>
        <begin position="42"/>
        <end position="89"/>
    </location>
</feature>
<reference evidence="14 15" key="1">
    <citation type="submission" date="2011-11" db="EMBL/GenBank/DDBJ databases">
        <title>Complete sequence of Granulicella mallensis MP5ACTX8.</title>
        <authorList>
            <consortium name="US DOE Joint Genome Institute"/>
            <person name="Lucas S."/>
            <person name="Copeland A."/>
            <person name="Lapidus A."/>
            <person name="Cheng J.-F."/>
            <person name="Goodwin L."/>
            <person name="Pitluck S."/>
            <person name="Peters L."/>
            <person name="Lu M."/>
            <person name="Detter J.C."/>
            <person name="Han C."/>
            <person name="Tapia R."/>
            <person name="Land M."/>
            <person name="Hauser L."/>
            <person name="Kyrpides N."/>
            <person name="Ivanova N."/>
            <person name="Mikhailova N."/>
            <person name="Pagani I."/>
            <person name="Rawat S."/>
            <person name="Mannisto M."/>
            <person name="Haggblom M."/>
            <person name="Woyke T."/>
        </authorList>
    </citation>
    <scope>NUCLEOTIDE SEQUENCE [LARGE SCALE GENOMIC DNA]</scope>
    <source>
        <strain evidence="15">ATCC BAA-1857 / DSM 23137 / MP5ACTX8</strain>
    </source>
</reference>
<name>G8P049_GRAMM</name>
<dbReference type="GO" id="GO:0009360">
    <property type="term" value="C:DNA polymerase III complex"/>
    <property type="evidence" value="ECO:0007669"/>
    <property type="project" value="InterPro"/>
</dbReference>
<dbReference type="eggNOG" id="COG2812">
    <property type="taxonomic scope" value="Bacteria"/>
</dbReference>
<organism evidence="14 15">
    <name type="scientific">Granulicella mallensis (strain ATCC BAA-1857 / DSM 23137 / MP5ACTX8)</name>
    <dbReference type="NCBI Taxonomy" id="682795"/>
    <lineage>
        <taxon>Bacteria</taxon>
        <taxon>Pseudomonadati</taxon>
        <taxon>Acidobacteriota</taxon>
        <taxon>Terriglobia</taxon>
        <taxon>Terriglobales</taxon>
        <taxon>Acidobacteriaceae</taxon>
        <taxon>Granulicella</taxon>
    </lineage>
</organism>
<feature type="domain" description="AAA+ ATPase" evidence="13">
    <location>
        <begin position="131"/>
        <end position="279"/>
    </location>
</feature>
<dbReference type="SMART" id="SM00382">
    <property type="entry name" value="AAA"/>
    <property type="match status" value="1"/>
</dbReference>
<dbReference type="PANTHER" id="PTHR11669:SF0">
    <property type="entry name" value="PROTEIN STICHEL-LIKE 2"/>
    <property type="match status" value="1"/>
</dbReference>
<dbReference type="CDD" id="cd18137">
    <property type="entry name" value="HLD_clamp_pol_III_gamma_tau"/>
    <property type="match status" value="1"/>
</dbReference>
<dbReference type="InterPro" id="IPR050238">
    <property type="entry name" value="DNA_Rep/Repair_Clamp_Loader"/>
</dbReference>
<dbReference type="InterPro" id="IPR012763">
    <property type="entry name" value="DNA_pol_III_sug/sutau_N"/>
</dbReference>
<evidence type="ECO:0000256" key="4">
    <source>
        <dbReference type="ARBA" id="ARBA00022695"/>
    </source>
</evidence>
<dbReference type="STRING" id="682795.AciX8_1422"/>
<dbReference type="InterPro" id="IPR045085">
    <property type="entry name" value="HLD_clamp_pol_III_gamma_tau"/>
</dbReference>
<keyword evidence="15" id="KW-1185">Reference proteome</keyword>
<dbReference type="PRINTS" id="PR01217">
    <property type="entry name" value="PRICHEXTENSN"/>
</dbReference>
<dbReference type="Pfam" id="PF13177">
    <property type="entry name" value="DNA_pol3_delta2"/>
    <property type="match status" value="1"/>
</dbReference>
<dbReference type="InterPro" id="IPR003593">
    <property type="entry name" value="AAA+_ATPase"/>
</dbReference>
<accession>G8P049</accession>
<dbReference type="SUPFAM" id="SSF48019">
    <property type="entry name" value="post-AAA+ oligomerization domain-like"/>
    <property type="match status" value="1"/>
</dbReference>
<dbReference type="Gene3D" id="1.20.272.10">
    <property type="match status" value="1"/>
</dbReference>
<feature type="region of interest" description="Disordered" evidence="12">
    <location>
        <begin position="561"/>
        <end position="634"/>
    </location>
</feature>
<dbReference type="GO" id="GO:0003887">
    <property type="term" value="F:DNA-directed DNA polymerase activity"/>
    <property type="evidence" value="ECO:0007669"/>
    <property type="project" value="UniProtKB-KW"/>
</dbReference>
<dbReference type="EC" id="2.7.7.7" evidence="2"/>
<dbReference type="InterPro" id="IPR022754">
    <property type="entry name" value="DNA_pol_III_gamma-3"/>
</dbReference>
<evidence type="ECO:0000313" key="14">
    <source>
        <dbReference type="EMBL" id="AEU35765.1"/>
    </source>
</evidence>
<feature type="compositionally biased region" description="Low complexity" evidence="12">
    <location>
        <begin position="561"/>
        <end position="580"/>
    </location>
</feature>
<feature type="compositionally biased region" description="Low complexity" evidence="12">
    <location>
        <begin position="512"/>
        <end position="549"/>
    </location>
</feature>
<sequence>MSLFLLLPFWLVIPAGNLLLLLHLLFWLSFRAQRANLLPPVFRSRPQSTSAKTRRYRGATSKQQVPCGNDNQKSNNSRSALETHTPGRYNQTRPMAYQVLARKYRPQRFSDVVGQDHVTRTLLNALAQSRIAHGYIFSGHRGIGKTTIARILASALNCRTAIGSPERPTPEPCETCESCLEIRLGNAVDVIEIDAATNRGIDEIRELRDAARYRPSRDKYKIYILDEAHQITDAAFNALLKTLEEPPDHIVFMMATTQPEDIPQTIRSRCQHFSFHAVKLDDIVGQLTAISKHENIVVDEATLSLLAEAGDGSMRDALSIMDQAIASAPLVDGRPALELGQVRELMGSVSNVVYEDVLQAVHANSSADVLAIVNRLLDAGNGAPQLARQFVRYIRNCIVAKITNLAPGADATGVAADLLQISPEERHRAARTAALFTEEELSRFLAIMLRTFDELGYRQEQRFHLELGLLKLVHVQRLIPIEDLLSQLGAPAKNTGPTGSGTPSTPRPTTPSTPSASASSPSRMSATASAPMSAAVPSPAAPSSPSVPSATMDAFAPKLSSAPVPTPATAAPSFTSSSPFETERTRKVPTPSAPTPTPTVSTSTAGSLALADRPAPSSPPETFAPAPNPRPHLVPSPEATPVAPMAPVAVATPPTPVAPPSVAVVTPAPVAPPAPTPEPVATSTPAVGGLDLAALQQAFVTALAGTKGQQSASEQVEDAHLSLNGETLELHTTLSAMMLPIALNAECDRIMKTVMRAQNAGTLKLKFVPGTPSSAPAKKARPAAEGSAADLAAKHPIVQQAQNLFSAEISRVIDLRGKD</sequence>
<dbReference type="GO" id="GO:0006261">
    <property type="term" value="P:DNA-templated DNA replication"/>
    <property type="evidence" value="ECO:0007669"/>
    <property type="project" value="TreeGrafter"/>
</dbReference>
<dbReference type="CDD" id="cd00009">
    <property type="entry name" value="AAA"/>
    <property type="match status" value="1"/>
</dbReference>
<keyword evidence="10" id="KW-0239">DNA-directed DNA polymerase</keyword>